<evidence type="ECO:0000256" key="10">
    <source>
        <dbReference type="ARBA" id="ARBA00034078"/>
    </source>
</evidence>
<keyword evidence="7" id="KW-0249">Electron transport</keyword>
<keyword evidence="9 11" id="KW-0411">Iron-sulfur</keyword>
<evidence type="ECO:0000256" key="3">
    <source>
        <dbReference type="ARBA" id="ARBA00022630"/>
    </source>
</evidence>
<keyword evidence="3" id="KW-0285">Flavoprotein</keyword>
<evidence type="ECO:0000256" key="9">
    <source>
        <dbReference type="ARBA" id="ARBA00023014"/>
    </source>
</evidence>
<evidence type="ECO:0000256" key="8">
    <source>
        <dbReference type="ARBA" id="ARBA00023004"/>
    </source>
</evidence>
<dbReference type="Gene3D" id="2.40.30.10">
    <property type="entry name" value="Translation factors"/>
    <property type="match status" value="1"/>
</dbReference>
<dbReference type="AlphaFoldDB" id="A0A7C4GCX2"/>
<evidence type="ECO:0000256" key="11">
    <source>
        <dbReference type="PIRSR" id="PIRSR006816-2"/>
    </source>
</evidence>
<dbReference type="PIRSF" id="PIRSF006816">
    <property type="entry name" value="Cyc3_hyd_g"/>
    <property type="match status" value="1"/>
</dbReference>
<gene>
    <name evidence="13" type="ORF">ENT77_03755</name>
</gene>
<dbReference type="Gene3D" id="2.10.240.10">
    <property type="entry name" value="Dihydroorotate dehydrogenase, electron transfer subunit"/>
    <property type="match status" value="1"/>
</dbReference>
<comment type="cofactor">
    <cofactor evidence="10">
        <name>[2Fe-2S] cluster</name>
        <dbReference type="ChEBI" id="CHEBI:190135"/>
    </cofactor>
</comment>
<dbReference type="InterPro" id="IPR017938">
    <property type="entry name" value="Riboflavin_synthase-like_b-brl"/>
</dbReference>
<organism evidence="13">
    <name type="scientific">Fervidobacterium thailandense</name>
    <dbReference type="NCBI Taxonomy" id="1008305"/>
    <lineage>
        <taxon>Bacteria</taxon>
        <taxon>Thermotogati</taxon>
        <taxon>Thermotogota</taxon>
        <taxon>Thermotogae</taxon>
        <taxon>Thermotogales</taxon>
        <taxon>Fervidobacteriaceae</taxon>
        <taxon>Fervidobacterium</taxon>
    </lineage>
</organism>
<evidence type="ECO:0000256" key="4">
    <source>
        <dbReference type="ARBA" id="ARBA00022714"/>
    </source>
</evidence>
<reference evidence="13" key="1">
    <citation type="journal article" date="2020" name="mSystems">
        <title>Genome- and Community-Level Interaction Insights into Carbon Utilization and Element Cycling Functions of Hydrothermarchaeota in Hydrothermal Sediment.</title>
        <authorList>
            <person name="Zhou Z."/>
            <person name="Liu Y."/>
            <person name="Xu W."/>
            <person name="Pan J."/>
            <person name="Luo Z.H."/>
            <person name="Li M."/>
        </authorList>
    </citation>
    <scope>NUCLEOTIDE SEQUENCE [LARGE SCALE GENOMIC DNA]</scope>
    <source>
        <strain evidence="13">SpSt-609</strain>
    </source>
</reference>
<dbReference type="Pfam" id="PF10418">
    <property type="entry name" value="DHODB_Fe-S_bind"/>
    <property type="match status" value="1"/>
</dbReference>
<keyword evidence="8 11" id="KW-0408">Iron</keyword>
<feature type="binding site" evidence="11">
    <location>
        <position position="211"/>
    </location>
    <ligand>
        <name>[2Fe-2S] cluster</name>
        <dbReference type="ChEBI" id="CHEBI:190135"/>
    </ligand>
</feature>
<feature type="binding site" evidence="11">
    <location>
        <position position="231"/>
    </location>
    <ligand>
        <name>[2Fe-2S] cluster</name>
        <dbReference type="ChEBI" id="CHEBI:190135"/>
    </ligand>
</feature>
<proteinExistence type="inferred from homology"/>
<evidence type="ECO:0000313" key="13">
    <source>
        <dbReference type="EMBL" id="HGU40296.1"/>
    </source>
</evidence>
<accession>A0A7C4GCX2</accession>
<sequence length="246" mass="27331">MGNFLKFELGKIKRYTLSKTCLFEINADTFFVVFNEAVDFEPGQFAMVGTETTLTRKPYTLGLWDGKLAISVKVVGEGSRYIVETGNSIEILAPLGNPFRPPQNKGAVLVAPSCIAEGIHLAKTFESDLYICSKTPLKAEFLAEIVGKLGRTKCVVGDEAFIKLLDEITEQSYSWIFVSGSKMMEEIAYKRVRARSREIEVYVSLNEYMGCGIGACKSCAVETFEGIKHVCTDGPVFRGDEVWKEQ</sequence>
<evidence type="ECO:0000256" key="1">
    <source>
        <dbReference type="ARBA" id="ARBA00006422"/>
    </source>
</evidence>
<dbReference type="GO" id="GO:0050660">
    <property type="term" value="F:flavin adenine dinucleotide binding"/>
    <property type="evidence" value="ECO:0007669"/>
    <property type="project" value="InterPro"/>
</dbReference>
<dbReference type="GO" id="GO:0006221">
    <property type="term" value="P:pyrimidine nucleotide biosynthetic process"/>
    <property type="evidence" value="ECO:0007669"/>
    <property type="project" value="InterPro"/>
</dbReference>
<keyword evidence="4 11" id="KW-0001">2Fe-2S</keyword>
<feature type="binding site" evidence="11">
    <location>
        <position position="216"/>
    </location>
    <ligand>
        <name>[2Fe-2S] cluster</name>
        <dbReference type="ChEBI" id="CHEBI:190135"/>
    </ligand>
</feature>
<evidence type="ECO:0000256" key="7">
    <source>
        <dbReference type="ARBA" id="ARBA00022982"/>
    </source>
</evidence>
<feature type="domain" description="Dihydroorotate dehydrogenase electron transfer subunit iron-sulphur cluster binding" evidence="12">
    <location>
        <begin position="206"/>
        <end position="242"/>
    </location>
</feature>
<keyword evidence="5 11" id="KW-0479">Metal-binding</keyword>
<name>A0A7C4GCX2_9BACT</name>
<dbReference type="InterPro" id="IPR012165">
    <property type="entry name" value="Cyt_c3_hydrogenase_gsu"/>
</dbReference>
<feature type="binding site" evidence="11">
    <location>
        <position position="219"/>
    </location>
    <ligand>
        <name>[2Fe-2S] cluster</name>
        <dbReference type="ChEBI" id="CHEBI:190135"/>
    </ligand>
</feature>
<keyword evidence="6" id="KW-0274">FAD</keyword>
<evidence type="ECO:0000256" key="5">
    <source>
        <dbReference type="ARBA" id="ARBA00022723"/>
    </source>
</evidence>
<dbReference type="EMBL" id="DSZY01000015">
    <property type="protein sequence ID" value="HGU40296.1"/>
    <property type="molecule type" value="Genomic_DNA"/>
</dbReference>
<comment type="similarity">
    <text evidence="1">Belongs to the PyrK family.</text>
</comment>
<dbReference type="InterPro" id="IPR050353">
    <property type="entry name" value="PyrK_electron_transfer"/>
</dbReference>
<dbReference type="PANTHER" id="PTHR43513:SF3">
    <property type="entry name" value="DIHYDROOROTATE DEHYDROGENASE B (NAD(+)), ELECTRON TRANSFER SUBUNIT-RELATED"/>
    <property type="match status" value="1"/>
</dbReference>
<dbReference type="InterPro" id="IPR019480">
    <property type="entry name" value="Dihydroorotate_DH_Fe-S-bd"/>
</dbReference>
<dbReference type="InterPro" id="IPR039261">
    <property type="entry name" value="FNR_nucleotide-bd"/>
</dbReference>
<comment type="cofactor">
    <cofactor evidence="11">
        <name>[2Fe-2S] cluster</name>
        <dbReference type="ChEBI" id="CHEBI:190135"/>
    </cofactor>
    <text evidence="11">Binds 1 [2Fe-2S] cluster per subunit.</text>
</comment>
<dbReference type="GO" id="GO:0051537">
    <property type="term" value="F:2 iron, 2 sulfur cluster binding"/>
    <property type="evidence" value="ECO:0007669"/>
    <property type="project" value="UniProtKB-KW"/>
</dbReference>
<keyword evidence="2" id="KW-0813">Transport</keyword>
<evidence type="ECO:0000256" key="2">
    <source>
        <dbReference type="ARBA" id="ARBA00022448"/>
    </source>
</evidence>
<evidence type="ECO:0000259" key="12">
    <source>
        <dbReference type="Pfam" id="PF10418"/>
    </source>
</evidence>
<comment type="caution">
    <text evidence="13">The sequence shown here is derived from an EMBL/GenBank/DDBJ whole genome shotgun (WGS) entry which is preliminary data.</text>
</comment>
<protein>
    <submittedName>
        <fullName evidence="13">Oxidoreductase</fullName>
    </submittedName>
</protein>
<evidence type="ECO:0000256" key="6">
    <source>
        <dbReference type="ARBA" id="ARBA00022827"/>
    </source>
</evidence>
<dbReference type="SUPFAM" id="SSF52343">
    <property type="entry name" value="Ferredoxin reductase-like, C-terminal NADP-linked domain"/>
    <property type="match status" value="1"/>
</dbReference>
<dbReference type="PANTHER" id="PTHR43513">
    <property type="entry name" value="DIHYDROOROTATE DEHYDROGENASE B (NAD(+)), ELECTRON TRANSFER SUBUNIT"/>
    <property type="match status" value="1"/>
</dbReference>
<dbReference type="InterPro" id="IPR037117">
    <property type="entry name" value="Dihydroorotate_DH_ele_sf"/>
</dbReference>
<dbReference type="GO" id="GO:0046872">
    <property type="term" value="F:metal ion binding"/>
    <property type="evidence" value="ECO:0007669"/>
    <property type="project" value="UniProtKB-KW"/>
</dbReference>
<dbReference type="SUPFAM" id="SSF63380">
    <property type="entry name" value="Riboflavin synthase domain-like"/>
    <property type="match status" value="1"/>
</dbReference>